<reference evidence="2 3" key="1">
    <citation type="submission" date="2021-01" db="EMBL/GenBank/DDBJ databases">
        <title>Whole genome shotgun sequence of Actinoplanes couchii NBRC 106145.</title>
        <authorList>
            <person name="Komaki H."/>
            <person name="Tamura T."/>
        </authorList>
    </citation>
    <scope>NUCLEOTIDE SEQUENCE [LARGE SCALE GENOMIC DNA]</scope>
    <source>
        <strain evidence="2 3">NBRC 106145</strain>
    </source>
</reference>
<keyword evidence="3" id="KW-1185">Reference proteome</keyword>
<organism evidence="2 3">
    <name type="scientific">Actinoplanes couchii</name>
    <dbReference type="NCBI Taxonomy" id="403638"/>
    <lineage>
        <taxon>Bacteria</taxon>
        <taxon>Bacillati</taxon>
        <taxon>Actinomycetota</taxon>
        <taxon>Actinomycetes</taxon>
        <taxon>Micromonosporales</taxon>
        <taxon>Micromonosporaceae</taxon>
        <taxon>Actinoplanes</taxon>
    </lineage>
</organism>
<dbReference type="Proteomes" id="UP000612282">
    <property type="component" value="Unassembled WGS sequence"/>
</dbReference>
<gene>
    <name evidence="2" type="ORF">Aco03nite_043640</name>
</gene>
<evidence type="ECO:0000313" key="3">
    <source>
        <dbReference type="Proteomes" id="UP000612282"/>
    </source>
</evidence>
<evidence type="ECO:0000313" key="2">
    <source>
        <dbReference type="EMBL" id="GID55960.1"/>
    </source>
</evidence>
<sequence length="437" mass="46726">MTDDEMIEALHRAYHRESEPARLGDHQVRIMSFEVGGGLLTTVFRIGDGRLTLLRAAKGTYREDVAIALLDAVDQVGDPGRQVHTRPLTVDGFPLDRAVVLHPVDAFSRRPELNTITTLAAPAHRGEVRPGESPEAFALVTGGVLNLRLAEWSRSPTPRADTRLLDEWPGGPLDVSDQAHPMSAESQLTGVAQGIPAGVRLELTDVRGHRLVLTRSWDRLTGTLLPAAPASPATPTAPAAPAAPAGPDAPGTPATPAGPDAPATPATPAGPDATAAAPLPVDIPRQEVWPLLAPIFAGDPIPHANLVVPGSPEEDILEMTYQTADCGHAERPFLATLESCAKRIKNHIVRTPGNWAVFRSRSGATVQLAHEDHDPPLWLETPYPEQNLSRGRHVTVDEATRILTVLCREERSPVPDLADLQTVPWLVPSSDSTPAEG</sequence>
<proteinExistence type="predicted"/>
<feature type="region of interest" description="Disordered" evidence="1">
    <location>
        <begin position="226"/>
        <end position="277"/>
    </location>
</feature>
<dbReference type="EMBL" id="BOMG01000055">
    <property type="protein sequence ID" value="GID55960.1"/>
    <property type="molecule type" value="Genomic_DNA"/>
</dbReference>
<comment type="caution">
    <text evidence="2">The sequence shown here is derived from an EMBL/GenBank/DDBJ whole genome shotgun (WGS) entry which is preliminary data.</text>
</comment>
<evidence type="ECO:0000256" key="1">
    <source>
        <dbReference type="SAM" id="MobiDB-lite"/>
    </source>
</evidence>
<feature type="region of interest" description="Disordered" evidence="1">
    <location>
        <begin position="156"/>
        <end position="178"/>
    </location>
</feature>
<dbReference type="RefSeq" id="WP_239145330.1">
    <property type="nucleotide sequence ID" value="NZ_BAAAQE010000027.1"/>
</dbReference>
<accession>A0ABQ3XBS3</accession>
<name>A0ABQ3XBS3_9ACTN</name>
<protein>
    <submittedName>
        <fullName evidence="2">Uncharacterized protein</fullName>
    </submittedName>
</protein>